<dbReference type="EMBL" id="CAJVPW010020408">
    <property type="protein sequence ID" value="CAG8688960.1"/>
    <property type="molecule type" value="Genomic_DNA"/>
</dbReference>
<keyword evidence="2" id="KW-1185">Reference proteome</keyword>
<accession>A0ACA9P283</accession>
<reference evidence="1" key="1">
    <citation type="submission" date="2021-06" db="EMBL/GenBank/DDBJ databases">
        <authorList>
            <person name="Kallberg Y."/>
            <person name="Tangrot J."/>
            <person name="Rosling A."/>
        </authorList>
    </citation>
    <scope>NUCLEOTIDE SEQUENCE</scope>
    <source>
        <strain evidence="1">28 12/20/2015</strain>
    </source>
</reference>
<gene>
    <name evidence="1" type="ORF">SPELUC_LOCUS10642</name>
</gene>
<comment type="caution">
    <text evidence="1">The sequence shown here is derived from an EMBL/GenBank/DDBJ whole genome shotgun (WGS) entry which is preliminary data.</text>
</comment>
<dbReference type="Proteomes" id="UP000789366">
    <property type="component" value="Unassembled WGS sequence"/>
</dbReference>
<protein>
    <submittedName>
        <fullName evidence="1">1240_t:CDS:1</fullName>
    </submittedName>
</protein>
<name>A0ACA9P283_9GLOM</name>
<evidence type="ECO:0000313" key="2">
    <source>
        <dbReference type="Proteomes" id="UP000789366"/>
    </source>
</evidence>
<evidence type="ECO:0000313" key="1">
    <source>
        <dbReference type="EMBL" id="CAG8688960.1"/>
    </source>
</evidence>
<proteinExistence type="predicted"/>
<organism evidence="1 2">
    <name type="scientific">Cetraspora pellucida</name>
    <dbReference type="NCBI Taxonomy" id="1433469"/>
    <lineage>
        <taxon>Eukaryota</taxon>
        <taxon>Fungi</taxon>
        <taxon>Fungi incertae sedis</taxon>
        <taxon>Mucoromycota</taxon>
        <taxon>Glomeromycotina</taxon>
        <taxon>Glomeromycetes</taxon>
        <taxon>Diversisporales</taxon>
        <taxon>Gigasporaceae</taxon>
        <taxon>Cetraspora</taxon>
    </lineage>
</organism>
<feature type="non-terminal residue" evidence="1">
    <location>
        <position position="1"/>
    </location>
</feature>
<sequence length="184" mass="21572">QLKSQNKHFKKIRDLQECDQIKKIQTIINNPPILLDYLIPKFLQLNDNDFSILIKKILESRKMNTFVQKQLLLLDYLISSFEHINDDNFNSMIKKIVESREMDAGAQKKCNDIIICACNLPEEQLFNVLSLFQTMTYSQGINKEEIISTYLQNKARDFIDASLYQQGRTIIVLKLENKNLIQEN</sequence>